<keyword evidence="3 9" id="KW-0812">Transmembrane</keyword>
<comment type="subcellular location">
    <subcellularLocation>
        <location evidence="1">Membrane</location>
        <topology evidence="1">Single-pass type I membrane protein</topology>
    </subcellularLocation>
</comment>
<keyword evidence="8" id="KW-1015">Disulfide bond</keyword>
<proteinExistence type="predicted"/>
<evidence type="ECO:0000313" key="12">
    <source>
        <dbReference type="EMBL" id="KAG7157747.1"/>
    </source>
</evidence>
<evidence type="ECO:0000256" key="6">
    <source>
        <dbReference type="ARBA" id="ARBA00022989"/>
    </source>
</evidence>
<dbReference type="GO" id="GO:0016020">
    <property type="term" value="C:membrane"/>
    <property type="evidence" value="ECO:0007669"/>
    <property type="project" value="UniProtKB-SubCell"/>
</dbReference>
<feature type="transmembrane region" description="Helical" evidence="9">
    <location>
        <begin position="418"/>
        <end position="436"/>
    </location>
</feature>
<gene>
    <name evidence="12" type="primary">hfw-L</name>
    <name evidence="12" type="ORF">Hamer_G018822</name>
</gene>
<dbReference type="InterPro" id="IPR052313">
    <property type="entry name" value="GPIb-IX-V_Complex"/>
</dbReference>
<feature type="signal peptide" evidence="10">
    <location>
        <begin position="1"/>
        <end position="20"/>
    </location>
</feature>
<keyword evidence="6 9" id="KW-1133">Transmembrane helix</keyword>
<feature type="chain" id="PRO_5035233580" evidence="10">
    <location>
        <begin position="21"/>
        <end position="457"/>
    </location>
</feature>
<dbReference type="EMBL" id="JAHLQT010036987">
    <property type="protein sequence ID" value="KAG7157747.1"/>
    <property type="molecule type" value="Genomic_DNA"/>
</dbReference>
<name>A0A8J5MNM0_HOMAM</name>
<dbReference type="AlphaFoldDB" id="A0A8J5MNM0"/>
<evidence type="ECO:0000256" key="4">
    <source>
        <dbReference type="ARBA" id="ARBA00022729"/>
    </source>
</evidence>
<sequence>MWWSAAMGRWLVVVATLAVSQVNTRISQTINIQRPKTISPKPCTILTYQDKNETEVLCEGLHALQEVRTYLSSDQVPRVTQLTVRRANFSSFTLDDLVDFESLHTLMFNSSFVSNWQPPSLTSIPKVRTLVLDKSWDNETLETNVKTLTLNITQMQFLSVLPGLEELYIYDCYIIHLSQLYNSSSLQKLNIIDAGRIAIADNTTCFSPSLDFMKTSYSLNENEFLTIMEYRKETQRECPAPCNCSVTGMKENKLPMVHIMCRNVGLTELPQIPRYTTRAYLERNNITNMTALFTNERYHRIDSILLDHNHISYMDGQLFYNYMPVKEMKRVYDEGLKQGKSYFPTFSLGNNPWNCDDCQFIQEFQNLVYYQRTQINKERALINIRCAEWTSNAGRQVIKLDVKSLCAPDPPLLEPLDILNICMGIFLLLLIINFLHNFHQYRRHGKLPWIITQVPCC</sequence>
<evidence type="ECO:0000256" key="5">
    <source>
        <dbReference type="ARBA" id="ARBA00022889"/>
    </source>
</evidence>
<dbReference type="InterPro" id="IPR000372">
    <property type="entry name" value="LRRNT"/>
</dbReference>
<evidence type="ECO:0000256" key="2">
    <source>
        <dbReference type="ARBA" id="ARBA00022614"/>
    </source>
</evidence>
<dbReference type="Gene3D" id="3.80.10.10">
    <property type="entry name" value="Ribonuclease Inhibitor"/>
    <property type="match status" value="2"/>
</dbReference>
<feature type="domain" description="LRRNT" evidence="11">
    <location>
        <begin position="237"/>
        <end position="278"/>
    </location>
</feature>
<reference evidence="12" key="1">
    <citation type="journal article" date="2021" name="Sci. Adv.">
        <title>The American lobster genome reveals insights on longevity, neural, and immune adaptations.</title>
        <authorList>
            <person name="Polinski J.M."/>
            <person name="Zimin A.V."/>
            <person name="Clark K.F."/>
            <person name="Kohn A.B."/>
            <person name="Sadowski N."/>
            <person name="Timp W."/>
            <person name="Ptitsyn A."/>
            <person name="Khanna P."/>
            <person name="Romanova D.Y."/>
            <person name="Williams P."/>
            <person name="Greenwood S.J."/>
            <person name="Moroz L.L."/>
            <person name="Walt D.R."/>
            <person name="Bodnar A.G."/>
        </authorList>
    </citation>
    <scope>NUCLEOTIDE SEQUENCE</scope>
    <source>
        <strain evidence="12">GMGI-L3</strain>
    </source>
</reference>
<dbReference type="Proteomes" id="UP000747542">
    <property type="component" value="Unassembled WGS sequence"/>
</dbReference>
<comment type="caution">
    <text evidence="12">The sequence shown here is derived from an EMBL/GenBank/DDBJ whole genome shotgun (WGS) entry which is preliminary data.</text>
</comment>
<accession>A0A8J5MNM0</accession>
<keyword evidence="5" id="KW-0130">Cell adhesion</keyword>
<evidence type="ECO:0000256" key="7">
    <source>
        <dbReference type="ARBA" id="ARBA00023136"/>
    </source>
</evidence>
<keyword evidence="4 10" id="KW-0732">Signal</keyword>
<evidence type="ECO:0000256" key="3">
    <source>
        <dbReference type="ARBA" id="ARBA00022692"/>
    </source>
</evidence>
<evidence type="ECO:0000256" key="9">
    <source>
        <dbReference type="SAM" id="Phobius"/>
    </source>
</evidence>
<dbReference type="SUPFAM" id="SSF52047">
    <property type="entry name" value="RNI-like"/>
    <property type="match status" value="1"/>
</dbReference>
<dbReference type="PANTHER" id="PTHR22650:SF4">
    <property type="entry name" value="LEUCINE-RICH REPEAT AND TRANSMEMBRANE DOMAIN-CONTAINING PROTEIN 2-LIKE"/>
    <property type="match status" value="1"/>
</dbReference>
<dbReference type="InterPro" id="IPR032675">
    <property type="entry name" value="LRR_dom_sf"/>
</dbReference>
<keyword evidence="7 9" id="KW-0472">Membrane</keyword>
<protein>
    <submittedName>
        <fullName evidence="12">Halfway-like</fullName>
    </submittedName>
</protein>
<keyword evidence="13" id="KW-1185">Reference proteome</keyword>
<evidence type="ECO:0000259" key="11">
    <source>
        <dbReference type="SMART" id="SM00013"/>
    </source>
</evidence>
<organism evidence="12 13">
    <name type="scientific">Homarus americanus</name>
    <name type="common">American lobster</name>
    <dbReference type="NCBI Taxonomy" id="6706"/>
    <lineage>
        <taxon>Eukaryota</taxon>
        <taxon>Metazoa</taxon>
        <taxon>Ecdysozoa</taxon>
        <taxon>Arthropoda</taxon>
        <taxon>Crustacea</taxon>
        <taxon>Multicrustacea</taxon>
        <taxon>Malacostraca</taxon>
        <taxon>Eumalacostraca</taxon>
        <taxon>Eucarida</taxon>
        <taxon>Decapoda</taxon>
        <taxon>Pleocyemata</taxon>
        <taxon>Astacidea</taxon>
        <taxon>Nephropoidea</taxon>
        <taxon>Nephropidae</taxon>
        <taxon>Homarus</taxon>
    </lineage>
</organism>
<keyword evidence="2" id="KW-0433">Leucine-rich repeat</keyword>
<evidence type="ECO:0000256" key="10">
    <source>
        <dbReference type="SAM" id="SignalP"/>
    </source>
</evidence>
<evidence type="ECO:0000256" key="1">
    <source>
        <dbReference type="ARBA" id="ARBA00004479"/>
    </source>
</evidence>
<dbReference type="SMART" id="SM00013">
    <property type="entry name" value="LRRNT"/>
    <property type="match status" value="1"/>
</dbReference>
<dbReference type="PANTHER" id="PTHR22650">
    <property type="entry name" value="GLYCOPROTEIN IB BETA"/>
    <property type="match status" value="1"/>
</dbReference>
<evidence type="ECO:0000256" key="8">
    <source>
        <dbReference type="ARBA" id="ARBA00023157"/>
    </source>
</evidence>
<evidence type="ECO:0000313" key="13">
    <source>
        <dbReference type="Proteomes" id="UP000747542"/>
    </source>
</evidence>